<dbReference type="AlphaFoldDB" id="A0ABD2XT80"/>
<comment type="subcellular location">
    <subcellularLocation>
        <location evidence="1">Membrane</location>
        <topology evidence="1">Multi-pass membrane protein</topology>
    </subcellularLocation>
</comment>
<evidence type="ECO:0000313" key="4">
    <source>
        <dbReference type="Proteomes" id="UP001630127"/>
    </source>
</evidence>
<dbReference type="PANTHER" id="PTHR31618">
    <property type="entry name" value="MECHANOSENSITIVE ION CHANNEL PROTEIN 5"/>
    <property type="match status" value="1"/>
</dbReference>
<dbReference type="Proteomes" id="UP001630127">
    <property type="component" value="Unassembled WGS sequence"/>
</dbReference>
<comment type="caution">
    <text evidence="3">The sequence shown here is derived from an EMBL/GenBank/DDBJ whole genome shotgun (WGS) entry which is preliminary data.</text>
</comment>
<keyword evidence="4" id="KW-1185">Reference proteome</keyword>
<sequence>MLKRVFQALVAVLIGATIWLIKIDLVKVLASSFHVATYFDRMKESVFHHYVLDTLSGPPMDDVACEKAQDKFLTSSKSLPTKLRESKRLSKSTRVGTRRIDMEKLRKLSMHSKASAWSVKRLVNYVRSFGLSTISRSVDEFGITEITSEWEARNCAKRIFKNVAKSGAK</sequence>
<dbReference type="PANTHER" id="PTHR31618:SF10">
    <property type="entry name" value="MECHANOSENSITIVE ION CHANNEL PROTEIN 10-LIKE"/>
    <property type="match status" value="1"/>
</dbReference>
<reference evidence="3 4" key="1">
    <citation type="submission" date="2024-11" db="EMBL/GenBank/DDBJ databases">
        <title>A near-complete genome assembly of Cinchona calisaya.</title>
        <authorList>
            <person name="Lian D.C."/>
            <person name="Zhao X.W."/>
            <person name="Wei L."/>
        </authorList>
    </citation>
    <scope>NUCLEOTIDE SEQUENCE [LARGE SCALE GENOMIC DNA]</scope>
    <source>
        <tissue evidence="3">Nenye</tissue>
    </source>
</reference>
<evidence type="ECO:0000256" key="2">
    <source>
        <dbReference type="ARBA" id="ARBA00008017"/>
    </source>
</evidence>
<comment type="similarity">
    <text evidence="2">Belongs to the MscS (TC 1.A.23) family.</text>
</comment>
<name>A0ABD2XT80_9GENT</name>
<dbReference type="EMBL" id="JBJUIK010000017">
    <property type="protein sequence ID" value="KAL3497978.1"/>
    <property type="molecule type" value="Genomic_DNA"/>
</dbReference>
<organism evidence="3 4">
    <name type="scientific">Cinchona calisaya</name>
    <dbReference type="NCBI Taxonomy" id="153742"/>
    <lineage>
        <taxon>Eukaryota</taxon>
        <taxon>Viridiplantae</taxon>
        <taxon>Streptophyta</taxon>
        <taxon>Embryophyta</taxon>
        <taxon>Tracheophyta</taxon>
        <taxon>Spermatophyta</taxon>
        <taxon>Magnoliopsida</taxon>
        <taxon>eudicotyledons</taxon>
        <taxon>Gunneridae</taxon>
        <taxon>Pentapetalae</taxon>
        <taxon>asterids</taxon>
        <taxon>lamiids</taxon>
        <taxon>Gentianales</taxon>
        <taxon>Rubiaceae</taxon>
        <taxon>Cinchonoideae</taxon>
        <taxon>Cinchoneae</taxon>
        <taxon>Cinchona</taxon>
    </lineage>
</organism>
<evidence type="ECO:0000256" key="1">
    <source>
        <dbReference type="ARBA" id="ARBA00004141"/>
    </source>
</evidence>
<dbReference type="GO" id="GO:0016020">
    <property type="term" value="C:membrane"/>
    <property type="evidence" value="ECO:0007669"/>
    <property type="project" value="UniProtKB-SubCell"/>
</dbReference>
<gene>
    <name evidence="3" type="ORF">ACH5RR_040710</name>
</gene>
<protein>
    <submittedName>
        <fullName evidence="3">Uncharacterized protein</fullName>
    </submittedName>
</protein>
<proteinExistence type="inferred from homology"/>
<accession>A0ABD2XT80</accession>
<evidence type="ECO:0000313" key="3">
    <source>
        <dbReference type="EMBL" id="KAL3497978.1"/>
    </source>
</evidence>
<dbReference type="InterPro" id="IPR016688">
    <property type="entry name" value="MscS-like_plants/fungi"/>
</dbReference>